<organism evidence="1 2">
    <name type="scientific">Callosobruchus maculatus</name>
    <name type="common">Southern cowpea weevil</name>
    <name type="synonym">Pulse bruchid</name>
    <dbReference type="NCBI Taxonomy" id="64391"/>
    <lineage>
        <taxon>Eukaryota</taxon>
        <taxon>Metazoa</taxon>
        <taxon>Ecdysozoa</taxon>
        <taxon>Arthropoda</taxon>
        <taxon>Hexapoda</taxon>
        <taxon>Insecta</taxon>
        <taxon>Pterygota</taxon>
        <taxon>Neoptera</taxon>
        <taxon>Endopterygota</taxon>
        <taxon>Coleoptera</taxon>
        <taxon>Polyphaga</taxon>
        <taxon>Cucujiformia</taxon>
        <taxon>Chrysomeloidea</taxon>
        <taxon>Chrysomelidae</taxon>
        <taxon>Bruchinae</taxon>
        <taxon>Bruchini</taxon>
        <taxon>Callosobruchus</taxon>
    </lineage>
</organism>
<accession>A0A653BIL9</accession>
<sequence>QFVNCGNTVHLHAVDLRVFDAILRRLHEHRARTNGHGSLAGVAAWSSGIEEPCYVFCLFLR</sequence>
<feature type="non-terminal residue" evidence="1">
    <location>
        <position position="1"/>
    </location>
</feature>
<evidence type="ECO:0000313" key="2">
    <source>
        <dbReference type="Proteomes" id="UP000410492"/>
    </source>
</evidence>
<name>A0A653BIL9_CALMS</name>
<reference evidence="1 2" key="1">
    <citation type="submission" date="2019-01" db="EMBL/GenBank/DDBJ databases">
        <authorList>
            <person name="Sayadi A."/>
        </authorList>
    </citation>
    <scope>NUCLEOTIDE SEQUENCE [LARGE SCALE GENOMIC DNA]</scope>
</reference>
<proteinExistence type="predicted"/>
<dbReference type="Proteomes" id="UP000410492">
    <property type="component" value="Unassembled WGS sequence"/>
</dbReference>
<dbReference type="AlphaFoldDB" id="A0A653BIL9"/>
<evidence type="ECO:0000313" key="1">
    <source>
        <dbReference type="EMBL" id="VEN35408.1"/>
    </source>
</evidence>
<dbReference type="EMBL" id="CAACVG010001545">
    <property type="protein sequence ID" value="VEN35408.1"/>
    <property type="molecule type" value="Genomic_DNA"/>
</dbReference>
<keyword evidence="2" id="KW-1185">Reference proteome</keyword>
<protein>
    <submittedName>
        <fullName evidence="1">Uncharacterized protein</fullName>
    </submittedName>
</protein>
<gene>
    <name evidence="1" type="ORF">CALMAC_LOCUS1325</name>
</gene>